<protein>
    <submittedName>
        <fullName evidence="1">Uncharacterized protein</fullName>
    </submittedName>
</protein>
<feature type="non-terminal residue" evidence="1">
    <location>
        <position position="78"/>
    </location>
</feature>
<sequence length="78" mass="8844">MENIEIHVIHILMVLFDAYPNFTMAEIVQDLSRELAIGLALIYPISITYTTPTKESKNELTNNSNNKSSPNRCVADIY</sequence>
<organism evidence="1 2">
    <name type="scientific">Rhizophagus irregularis</name>
    <dbReference type="NCBI Taxonomy" id="588596"/>
    <lineage>
        <taxon>Eukaryota</taxon>
        <taxon>Fungi</taxon>
        <taxon>Fungi incertae sedis</taxon>
        <taxon>Mucoromycota</taxon>
        <taxon>Glomeromycotina</taxon>
        <taxon>Glomeromycetes</taxon>
        <taxon>Glomerales</taxon>
        <taxon>Glomeraceae</taxon>
        <taxon>Rhizophagus</taxon>
    </lineage>
</organism>
<reference evidence="1 2" key="1">
    <citation type="submission" date="2016-04" db="EMBL/GenBank/DDBJ databases">
        <title>Genome analyses suggest a sexual origin of heterokaryosis in a supposedly ancient asexual fungus.</title>
        <authorList>
            <person name="Ropars J."/>
            <person name="Sedzielewska K."/>
            <person name="Noel J."/>
            <person name="Charron P."/>
            <person name="Farinelli L."/>
            <person name="Marton T."/>
            <person name="Kruger M."/>
            <person name="Pelin A."/>
            <person name="Brachmann A."/>
            <person name="Corradi N."/>
        </authorList>
    </citation>
    <scope>NUCLEOTIDE SEQUENCE [LARGE SCALE GENOMIC DNA]</scope>
    <source>
        <strain evidence="1 2">C2</strain>
    </source>
</reference>
<dbReference type="EMBL" id="LLXL01001157">
    <property type="protein sequence ID" value="PKK66023.1"/>
    <property type="molecule type" value="Genomic_DNA"/>
</dbReference>
<evidence type="ECO:0000313" key="1">
    <source>
        <dbReference type="EMBL" id="PKK66023.1"/>
    </source>
</evidence>
<dbReference type="VEuPathDB" id="FungiDB:FUN_001071"/>
<dbReference type="Proteomes" id="UP000233469">
    <property type="component" value="Unassembled WGS sequence"/>
</dbReference>
<comment type="caution">
    <text evidence="1">The sequence shown here is derived from an EMBL/GenBank/DDBJ whole genome shotgun (WGS) entry which is preliminary data.</text>
</comment>
<name>A0A2N1MWJ8_9GLOM</name>
<dbReference type="VEuPathDB" id="FungiDB:RhiirFUN_018528"/>
<evidence type="ECO:0000313" key="2">
    <source>
        <dbReference type="Proteomes" id="UP000233469"/>
    </source>
</evidence>
<reference evidence="1 2" key="2">
    <citation type="submission" date="2017-10" db="EMBL/GenBank/DDBJ databases">
        <title>Extensive intraspecific genome diversity in a model arbuscular mycorrhizal fungus.</title>
        <authorList>
            <person name="Chen E.C.H."/>
            <person name="Morin E."/>
            <person name="Baudet D."/>
            <person name="Noel J."/>
            <person name="Ndikumana S."/>
            <person name="Charron P."/>
            <person name="St-Onge C."/>
            <person name="Giorgi J."/>
            <person name="Grigoriev I.V."/>
            <person name="Roux C."/>
            <person name="Martin F.M."/>
            <person name="Corradi N."/>
        </authorList>
    </citation>
    <scope>NUCLEOTIDE SEQUENCE [LARGE SCALE GENOMIC DNA]</scope>
    <source>
        <strain evidence="1 2">C2</strain>
    </source>
</reference>
<accession>A0A2N1MWJ8</accession>
<gene>
    <name evidence="1" type="ORF">RhiirC2_754172</name>
</gene>
<proteinExistence type="predicted"/>
<dbReference type="AlphaFoldDB" id="A0A2N1MWJ8"/>